<organism evidence="1 2">
    <name type="scientific">Burkholderia phage BcepF1</name>
    <dbReference type="NCBI Taxonomy" id="2886897"/>
    <lineage>
        <taxon>Viruses</taxon>
        <taxon>Duplodnaviria</taxon>
        <taxon>Heunggongvirae</taxon>
        <taxon>Uroviricota</taxon>
        <taxon>Caudoviricetes</taxon>
        <taxon>Lindbergviridae</taxon>
        <taxon>Bcepfunavirus</taxon>
        <taxon>Bcepfunavirus bcepF1</taxon>
    </lineage>
</organism>
<name>A1YZW3_9CAUD</name>
<dbReference type="KEGG" id="vg:4818292"/>
<evidence type="ECO:0000313" key="2">
    <source>
        <dbReference type="Proteomes" id="UP000001793"/>
    </source>
</evidence>
<dbReference type="Proteomes" id="UP000001793">
    <property type="component" value="Segment"/>
</dbReference>
<keyword evidence="2" id="KW-1185">Reference proteome</keyword>
<sequence length="59" mass="6525">MTFCFVLHFVNGERASFSISTIASGILQTSPSLRAFLTRSCSAMKYGFDSIAMMYFGII</sequence>
<dbReference type="RefSeq" id="YP_001039743.1">
    <property type="nucleotide sequence ID" value="NC_009015.1"/>
</dbReference>
<dbReference type="GeneID" id="4818292"/>
<gene>
    <name evidence="1" type="ORF">BcepF1.059</name>
</gene>
<accession>A1YZW3</accession>
<protein>
    <submittedName>
        <fullName evidence="1">Uncharacterized protein</fullName>
    </submittedName>
</protein>
<evidence type="ECO:0000313" key="1">
    <source>
        <dbReference type="EMBL" id="ABL96790.1"/>
    </source>
</evidence>
<proteinExistence type="predicted"/>
<dbReference type="EMBL" id="EF153632">
    <property type="protein sequence ID" value="ABL96790.1"/>
    <property type="molecule type" value="Genomic_DNA"/>
</dbReference>
<reference evidence="1 2" key="1">
    <citation type="submission" date="2006-12" db="EMBL/GenBank/DDBJ databases">
        <title>Genomic analysis of Burkholderia ambifaria phage BcepF1, a member of the Bcep781- like phage supergroup.</title>
        <authorList>
            <person name="Summer E.J."/>
            <person name="Robinson S."/>
            <person name="Haines C."/>
            <person name="Adams B."/>
            <person name="Daggett M."/>
            <person name="Landua J."/>
            <person name="Swanson S."/>
            <person name="Vorndam W."/>
            <person name="Morrison W."/>
            <person name="Nail K."/>
            <person name="Gonzalez C."/>
            <person name="Young R."/>
        </authorList>
    </citation>
    <scope>NUCLEOTIDE SEQUENCE [LARGE SCALE GENOMIC DNA]</scope>
</reference>